<dbReference type="PROSITE" id="PS50259">
    <property type="entry name" value="G_PROTEIN_RECEP_F3_4"/>
    <property type="match status" value="1"/>
</dbReference>
<dbReference type="SUPFAM" id="SSF53822">
    <property type="entry name" value="Periplasmic binding protein-like I"/>
    <property type="match status" value="1"/>
</dbReference>
<reference evidence="16" key="1">
    <citation type="submission" date="2025-08" db="UniProtKB">
        <authorList>
            <consortium name="Ensembl"/>
        </authorList>
    </citation>
    <scope>IDENTIFICATION</scope>
</reference>
<dbReference type="GO" id="GO:0007200">
    <property type="term" value="P:phospholipase C-activating G protein-coupled receptor signaling pathway"/>
    <property type="evidence" value="ECO:0007669"/>
    <property type="project" value="Ensembl"/>
</dbReference>
<accession>A0A8C6G615</accession>
<dbReference type="Pfam" id="PF01094">
    <property type="entry name" value="ANF_receptor"/>
    <property type="match status" value="1"/>
</dbReference>
<dbReference type="FunFam" id="2.10.50.30:FF:000002">
    <property type="entry name" value="Vomeronasal 2 receptor, h1"/>
    <property type="match status" value="1"/>
</dbReference>
<reference evidence="16" key="2">
    <citation type="submission" date="2025-09" db="UniProtKB">
        <authorList>
            <consortium name="Ensembl"/>
        </authorList>
    </citation>
    <scope>IDENTIFICATION</scope>
</reference>
<feature type="transmembrane region" description="Helical" evidence="13">
    <location>
        <begin position="594"/>
        <end position="614"/>
    </location>
</feature>
<dbReference type="GO" id="GO:0030182">
    <property type="term" value="P:neuron differentiation"/>
    <property type="evidence" value="ECO:0007669"/>
    <property type="project" value="Ensembl"/>
</dbReference>
<dbReference type="PRINTS" id="PR01535">
    <property type="entry name" value="VOMERONASL2R"/>
</dbReference>
<evidence type="ECO:0000256" key="13">
    <source>
        <dbReference type="SAM" id="Phobius"/>
    </source>
</evidence>
<dbReference type="FunFam" id="3.40.50.2300:FF:000388">
    <property type="entry name" value="Vomeronasal 2, receptor 23"/>
    <property type="match status" value="1"/>
</dbReference>
<keyword evidence="10" id="KW-0325">Glycoprotein</keyword>
<dbReference type="PANTHER" id="PTHR24061:SF457">
    <property type="entry name" value="EC1-V2R PHEROMONE RECEPTOR PROTEIN-RELATED"/>
    <property type="match status" value="1"/>
</dbReference>
<dbReference type="InterPro" id="IPR028082">
    <property type="entry name" value="Peripla_BP_I"/>
</dbReference>
<keyword evidence="5 14" id="KW-0732">Signal</keyword>
<dbReference type="AlphaFoldDB" id="A0A8C6G615"/>
<evidence type="ECO:0000256" key="4">
    <source>
        <dbReference type="ARBA" id="ARBA00022692"/>
    </source>
</evidence>
<evidence type="ECO:0000256" key="3">
    <source>
        <dbReference type="ARBA" id="ARBA00022475"/>
    </source>
</evidence>
<dbReference type="GO" id="GO:0005886">
    <property type="term" value="C:plasma membrane"/>
    <property type="evidence" value="ECO:0007669"/>
    <property type="project" value="UniProtKB-SubCell"/>
</dbReference>
<dbReference type="Pfam" id="PF00003">
    <property type="entry name" value="7tm_3"/>
    <property type="match status" value="1"/>
</dbReference>
<keyword evidence="17" id="KW-1185">Reference proteome</keyword>
<dbReference type="PANTHER" id="PTHR24061">
    <property type="entry name" value="CALCIUM-SENSING RECEPTOR-RELATED"/>
    <property type="match status" value="1"/>
</dbReference>
<evidence type="ECO:0000256" key="5">
    <source>
        <dbReference type="ARBA" id="ARBA00022729"/>
    </source>
</evidence>
<dbReference type="Ensembl" id="ENSMSIT00000000902.1">
    <property type="protein sequence ID" value="ENSMSIP00000000688.1"/>
    <property type="gene ID" value="ENSMSIG00000000704.1"/>
</dbReference>
<dbReference type="InterPro" id="IPR038550">
    <property type="entry name" value="GPCR_3_9-Cys_sf"/>
</dbReference>
<organism evidence="16 17">
    <name type="scientific">Mus spicilegus</name>
    <name type="common">Mound-building mouse</name>
    <dbReference type="NCBI Taxonomy" id="10103"/>
    <lineage>
        <taxon>Eukaryota</taxon>
        <taxon>Metazoa</taxon>
        <taxon>Chordata</taxon>
        <taxon>Craniata</taxon>
        <taxon>Vertebrata</taxon>
        <taxon>Euteleostomi</taxon>
        <taxon>Mammalia</taxon>
        <taxon>Eutheria</taxon>
        <taxon>Euarchontoglires</taxon>
        <taxon>Glires</taxon>
        <taxon>Rodentia</taxon>
        <taxon>Myomorpha</taxon>
        <taxon>Muroidea</taxon>
        <taxon>Muridae</taxon>
        <taxon>Murinae</taxon>
        <taxon>Mus</taxon>
        <taxon>Mus</taxon>
    </lineage>
</organism>
<dbReference type="CDD" id="cd06365">
    <property type="entry name" value="PBP1_pheromone_receptor"/>
    <property type="match status" value="1"/>
</dbReference>
<feature type="domain" description="G-protein coupled receptors family 3 profile" evidence="15">
    <location>
        <begin position="591"/>
        <end position="855"/>
    </location>
</feature>
<proteinExistence type="inferred from homology"/>
<keyword evidence="11" id="KW-0807">Transducer</keyword>
<dbReference type="CDD" id="cd15283">
    <property type="entry name" value="7tmC_V2R_pheromone"/>
    <property type="match status" value="1"/>
</dbReference>
<evidence type="ECO:0000256" key="2">
    <source>
        <dbReference type="ARBA" id="ARBA00007242"/>
    </source>
</evidence>
<evidence type="ECO:0000313" key="17">
    <source>
        <dbReference type="Proteomes" id="UP000694415"/>
    </source>
</evidence>
<dbReference type="FunFam" id="3.40.50.2300:FF:000125">
    <property type="entry name" value="Vomeronasal 2, receptor 88"/>
    <property type="match status" value="1"/>
</dbReference>
<evidence type="ECO:0000256" key="6">
    <source>
        <dbReference type="ARBA" id="ARBA00022989"/>
    </source>
</evidence>
<dbReference type="GO" id="GO:0051924">
    <property type="term" value="P:regulation of calcium ion transport"/>
    <property type="evidence" value="ECO:0007669"/>
    <property type="project" value="UniProtKB-ARBA"/>
</dbReference>
<dbReference type="InterPro" id="IPR017978">
    <property type="entry name" value="GPCR_3_C"/>
</dbReference>
<keyword evidence="7" id="KW-0297">G-protein coupled receptor</keyword>
<feature type="transmembrane region" description="Helical" evidence="13">
    <location>
        <begin position="629"/>
        <end position="650"/>
    </location>
</feature>
<feature type="chain" id="PRO_5034784168" description="Parathyroid cell calcium-sensing receptor" evidence="14">
    <location>
        <begin position="19"/>
        <end position="865"/>
    </location>
</feature>
<keyword evidence="9" id="KW-0675">Receptor</keyword>
<evidence type="ECO:0000256" key="1">
    <source>
        <dbReference type="ARBA" id="ARBA00004651"/>
    </source>
</evidence>
<protein>
    <recommendedName>
        <fullName evidence="12">Parathyroid cell calcium-sensing receptor</fullName>
    </recommendedName>
</protein>
<evidence type="ECO:0000259" key="15">
    <source>
        <dbReference type="PROSITE" id="PS50259"/>
    </source>
</evidence>
<evidence type="ECO:0000256" key="7">
    <source>
        <dbReference type="ARBA" id="ARBA00023040"/>
    </source>
</evidence>
<evidence type="ECO:0000256" key="12">
    <source>
        <dbReference type="ARBA" id="ARBA00076805"/>
    </source>
</evidence>
<dbReference type="GeneTree" id="ENSGT00950000183069"/>
<comment type="subcellular location">
    <subcellularLocation>
        <location evidence="1">Cell membrane</location>
        <topology evidence="1">Multi-pass membrane protein</topology>
    </subcellularLocation>
</comment>
<evidence type="ECO:0000256" key="10">
    <source>
        <dbReference type="ARBA" id="ARBA00023180"/>
    </source>
</evidence>
<dbReference type="Gene3D" id="3.40.50.2300">
    <property type="match status" value="2"/>
</dbReference>
<dbReference type="InterPro" id="IPR011500">
    <property type="entry name" value="GPCR_3_9-Cys_dom"/>
</dbReference>
<keyword evidence="8 13" id="KW-0472">Membrane</keyword>
<dbReference type="InterPro" id="IPR000068">
    <property type="entry name" value="GPCR_3_Ca_sens_rcpt-rel"/>
</dbReference>
<feature type="transmembrane region" description="Helical" evidence="13">
    <location>
        <begin position="811"/>
        <end position="833"/>
    </location>
</feature>
<evidence type="ECO:0000256" key="8">
    <source>
        <dbReference type="ARBA" id="ARBA00023136"/>
    </source>
</evidence>
<dbReference type="InterPro" id="IPR001828">
    <property type="entry name" value="ANF_lig-bd_rcpt"/>
</dbReference>
<dbReference type="GO" id="GO:0038022">
    <property type="term" value="F:G protein-coupled olfactory receptor activity"/>
    <property type="evidence" value="ECO:0007669"/>
    <property type="project" value="Ensembl"/>
</dbReference>
<feature type="transmembrane region" description="Helical" evidence="13">
    <location>
        <begin position="662"/>
        <end position="685"/>
    </location>
</feature>
<keyword evidence="4 13" id="KW-0812">Transmembrane</keyword>
<dbReference type="Proteomes" id="UP000694415">
    <property type="component" value="Unplaced"/>
</dbReference>
<keyword evidence="3" id="KW-1003">Cell membrane</keyword>
<feature type="transmembrane region" description="Helical" evidence="13">
    <location>
        <begin position="749"/>
        <end position="773"/>
    </location>
</feature>
<comment type="similarity">
    <text evidence="2">Belongs to the G-protein coupled receptor 3 family.</text>
</comment>
<dbReference type="Pfam" id="PF07562">
    <property type="entry name" value="NCD3G"/>
    <property type="match status" value="1"/>
</dbReference>
<evidence type="ECO:0000256" key="14">
    <source>
        <dbReference type="SAM" id="SignalP"/>
    </source>
</evidence>
<feature type="signal peptide" evidence="14">
    <location>
        <begin position="1"/>
        <end position="18"/>
    </location>
</feature>
<keyword evidence="6 13" id="KW-1133">Transmembrane helix</keyword>
<name>A0A8C6G615_MUSSI</name>
<feature type="transmembrane region" description="Helical" evidence="13">
    <location>
        <begin position="705"/>
        <end position="729"/>
    </location>
</feature>
<dbReference type="PRINTS" id="PR00248">
    <property type="entry name" value="GPCRMGR"/>
</dbReference>
<feature type="transmembrane region" description="Helical" evidence="13">
    <location>
        <begin position="785"/>
        <end position="805"/>
    </location>
</feature>
<evidence type="ECO:0000313" key="16">
    <source>
        <dbReference type="Ensembl" id="ENSMSIP00000000688.1"/>
    </source>
</evidence>
<dbReference type="Gene3D" id="2.10.50.30">
    <property type="entry name" value="GPCR, family 3, nine cysteines domain"/>
    <property type="match status" value="1"/>
</dbReference>
<sequence length="865" mass="99028">MLLSWLLIVWFLQMPTFTWIIATHICPTDTKYLIHSDGTVVIGAFFPILHNSLVRTTTDWKYFPMDSDNYFGMSGQNYQLVLAMLFAINEINLNSHILPNTSLGLEIYNLPAIGRNIFRTVFSWLTGLSSVIPNYTCRKESNSAATLTGVSWKTSETIWTILDLYKFPQLTFGPFDPVQIDRNQFQSLYQVAPKDTALLSGIASLMLHFSWNWVGLLIPDDHRGAQFLSDFRKELDKTKICIAFVQTVLYLGETLLRLISQDHIHIIESSTADVIVIYGPTSILLTLIENTYRTYNMKKIWVMSTKWFCPNLELYNMLELSHGALIFSPHYEEIVGFKKFMQEATPIKYPEDIFLHLLWYWHFKCSFLHSECKIFENCLQNASLELLPGNIFTMTMTEESYNVYNAVYAVAHSLHEETLSQIQFQPQANIDRTLLFPWQLHPFLKKIQVKNSVGDYVVLDWKRKADPEYDITNIWNFPTGLSLLVKVGTFVPSAPKGEQLSMSEYMISWPIGFTEIPHSVCTESCNPGFRKVVLESKPTCCFDCTPCPDNEISNETGLDHCVHCPETHYANAEKRHCLKKRVTFLYYNDPLGKGIILLSIGFSTFTALVIWVFVDHRGTPIIKANNRSLSYILLITLILCFLCPLLFIGLPNTTTCIMQQYMFGLLFTVALSTVLAKTITVVMAFKITAPGRKIRWLLTSQVPKFAIPVCILIQVLLSGIWLGTSPPFIDKDYHSEHGHIIILCNKGSYIYFYCTLAYLGVMAFGSYLLAFLSRRLPDRFNESKSLAFSMLVFCSVWVMFLPVYHSTSGKVMVAMEMFSILASSASILIIVFAPKCYIVLFRPELNILTHNRDKRHHRSKIFLKT</sequence>
<evidence type="ECO:0000256" key="11">
    <source>
        <dbReference type="ARBA" id="ARBA00023224"/>
    </source>
</evidence>
<evidence type="ECO:0000256" key="9">
    <source>
        <dbReference type="ARBA" id="ARBA00023170"/>
    </source>
</evidence>
<dbReference type="InterPro" id="IPR000337">
    <property type="entry name" value="GPCR_3"/>
</dbReference>
<dbReference type="InterPro" id="IPR004073">
    <property type="entry name" value="GPCR_3_vmron_rcpt_2"/>
</dbReference>